<dbReference type="InterPro" id="IPR036188">
    <property type="entry name" value="FAD/NAD-bd_sf"/>
</dbReference>
<dbReference type="Pfam" id="PF00890">
    <property type="entry name" value="FAD_binding_2"/>
    <property type="match status" value="1"/>
</dbReference>
<keyword evidence="4" id="KW-0560">Oxidoreductase</keyword>
<evidence type="ECO:0000256" key="5">
    <source>
        <dbReference type="SAM" id="MobiDB-lite"/>
    </source>
</evidence>
<dbReference type="Gene3D" id="3.90.700.10">
    <property type="entry name" value="Succinate dehydrogenase/fumarate reductase flavoprotein, catalytic domain"/>
    <property type="match status" value="1"/>
</dbReference>
<evidence type="ECO:0000313" key="7">
    <source>
        <dbReference type="EMBL" id="KRY12978.1"/>
    </source>
</evidence>
<dbReference type="PANTHER" id="PTHR43400:SF7">
    <property type="entry name" value="FAD-DEPENDENT OXIDOREDUCTASE 2 FAD BINDING DOMAIN-CONTAINING PROTEIN"/>
    <property type="match status" value="1"/>
</dbReference>
<keyword evidence="3" id="KW-0274">FAD</keyword>
<dbReference type="Proteomes" id="UP000054776">
    <property type="component" value="Unassembled WGS sequence"/>
</dbReference>
<dbReference type="InParanoid" id="A0A0V0ZKR0"/>
<dbReference type="InterPro" id="IPR027477">
    <property type="entry name" value="Succ_DH/fumarate_Rdtase_cat_sf"/>
</dbReference>
<dbReference type="AlphaFoldDB" id="A0A0V0ZKR0"/>
<organism evidence="7 8">
    <name type="scientific">Trichinella spiralis</name>
    <name type="common">Trichina worm</name>
    <dbReference type="NCBI Taxonomy" id="6334"/>
    <lineage>
        <taxon>Eukaryota</taxon>
        <taxon>Metazoa</taxon>
        <taxon>Ecdysozoa</taxon>
        <taxon>Nematoda</taxon>
        <taxon>Enoplea</taxon>
        <taxon>Dorylaimia</taxon>
        <taxon>Trichinellida</taxon>
        <taxon>Trichinellidae</taxon>
        <taxon>Trichinella</taxon>
    </lineage>
</organism>
<feature type="region of interest" description="Disordered" evidence="5">
    <location>
        <begin position="14"/>
        <end position="33"/>
    </location>
</feature>
<feature type="non-terminal residue" evidence="7">
    <location>
        <position position="106"/>
    </location>
</feature>
<evidence type="ECO:0000313" key="8">
    <source>
        <dbReference type="Proteomes" id="UP000054776"/>
    </source>
</evidence>
<dbReference type="InterPro" id="IPR003953">
    <property type="entry name" value="FAD-dep_OxRdtase_2_FAD-bd"/>
</dbReference>
<evidence type="ECO:0000256" key="2">
    <source>
        <dbReference type="ARBA" id="ARBA00022630"/>
    </source>
</evidence>
<keyword evidence="8" id="KW-1185">Reference proteome</keyword>
<accession>A0A0V0ZKR0</accession>
<dbReference type="GO" id="GO:0016491">
    <property type="term" value="F:oxidoreductase activity"/>
    <property type="evidence" value="ECO:0007669"/>
    <property type="project" value="UniProtKB-KW"/>
</dbReference>
<dbReference type="Gene3D" id="3.50.50.60">
    <property type="entry name" value="FAD/NAD(P)-binding domain"/>
    <property type="match status" value="1"/>
</dbReference>
<dbReference type="PANTHER" id="PTHR43400">
    <property type="entry name" value="FUMARATE REDUCTASE"/>
    <property type="match status" value="1"/>
</dbReference>
<sequence>MLTDLLLWACVSNMPTPKKPDNSTGGYSNDHTSDSLLEEFAKSKIDYPTTNGPFAVGSGVKMARLIGAKLIDMDKVQVHPTGFVDPEQPDAGTKFLAAEALRGSGA</sequence>
<dbReference type="InterPro" id="IPR050315">
    <property type="entry name" value="FAD-oxidoreductase_2"/>
</dbReference>
<protein>
    <submittedName>
        <fullName evidence="7">Putative fumarate reductase</fullName>
    </submittedName>
</protein>
<keyword evidence="2" id="KW-0285">Flavoprotein</keyword>
<dbReference type="OrthoDB" id="71672at2759"/>
<comment type="cofactor">
    <cofactor evidence="1">
        <name>FAD</name>
        <dbReference type="ChEBI" id="CHEBI:57692"/>
    </cofactor>
</comment>
<feature type="domain" description="FAD-dependent oxidoreductase 2 FAD-binding" evidence="6">
    <location>
        <begin position="24"/>
        <end position="106"/>
    </location>
</feature>
<evidence type="ECO:0000256" key="1">
    <source>
        <dbReference type="ARBA" id="ARBA00001974"/>
    </source>
</evidence>
<dbReference type="SUPFAM" id="SSF56425">
    <property type="entry name" value="Succinate dehydrogenase/fumarate reductase flavoprotein, catalytic domain"/>
    <property type="match status" value="1"/>
</dbReference>
<dbReference type="SUPFAM" id="SSF51905">
    <property type="entry name" value="FAD/NAD(P)-binding domain"/>
    <property type="match status" value="1"/>
</dbReference>
<evidence type="ECO:0000256" key="4">
    <source>
        <dbReference type="ARBA" id="ARBA00023002"/>
    </source>
</evidence>
<dbReference type="STRING" id="6334.A0A0V0ZKR0"/>
<reference evidence="7 8" key="1">
    <citation type="submission" date="2015-01" db="EMBL/GenBank/DDBJ databases">
        <title>Evolution of Trichinella species and genotypes.</title>
        <authorList>
            <person name="Korhonen P.K."/>
            <person name="Edoardo P."/>
            <person name="Giuseppe L.R."/>
            <person name="Gasser R.B."/>
        </authorList>
    </citation>
    <scope>NUCLEOTIDE SEQUENCE [LARGE SCALE GENOMIC DNA]</scope>
    <source>
        <strain evidence="7">ISS3</strain>
    </source>
</reference>
<dbReference type="EMBL" id="JYDH01002357">
    <property type="protein sequence ID" value="KRY12978.1"/>
    <property type="molecule type" value="Genomic_DNA"/>
</dbReference>
<evidence type="ECO:0000256" key="3">
    <source>
        <dbReference type="ARBA" id="ARBA00022827"/>
    </source>
</evidence>
<comment type="caution">
    <text evidence="7">The sequence shown here is derived from an EMBL/GenBank/DDBJ whole genome shotgun (WGS) entry which is preliminary data.</text>
</comment>
<name>A0A0V0ZKR0_TRISP</name>
<gene>
    <name evidence="7" type="primary">osm1</name>
    <name evidence="7" type="ORF">T01_13011</name>
</gene>
<evidence type="ECO:0000259" key="6">
    <source>
        <dbReference type="Pfam" id="PF00890"/>
    </source>
</evidence>
<proteinExistence type="predicted"/>